<keyword evidence="3" id="KW-1185">Reference proteome</keyword>
<evidence type="ECO:0000256" key="1">
    <source>
        <dbReference type="SAM" id="MobiDB-lite"/>
    </source>
</evidence>
<evidence type="ECO:0000313" key="3">
    <source>
        <dbReference type="Proteomes" id="UP001516400"/>
    </source>
</evidence>
<organism evidence="2 3">
    <name type="scientific">Cryptolaemus montrouzieri</name>
    <dbReference type="NCBI Taxonomy" id="559131"/>
    <lineage>
        <taxon>Eukaryota</taxon>
        <taxon>Metazoa</taxon>
        <taxon>Ecdysozoa</taxon>
        <taxon>Arthropoda</taxon>
        <taxon>Hexapoda</taxon>
        <taxon>Insecta</taxon>
        <taxon>Pterygota</taxon>
        <taxon>Neoptera</taxon>
        <taxon>Endopterygota</taxon>
        <taxon>Coleoptera</taxon>
        <taxon>Polyphaga</taxon>
        <taxon>Cucujiformia</taxon>
        <taxon>Coccinelloidea</taxon>
        <taxon>Coccinellidae</taxon>
        <taxon>Scymninae</taxon>
        <taxon>Scymnini</taxon>
        <taxon>Cryptolaemus</taxon>
    </lineage>
</organism>
<feature type="region of interest" description="Disordered" evidence="1">
    <location>
        <begin position="56"/>
        <end position="75"/>
    </location>
</feature>
<sequence length="75" mass="8641">TVTELNTESETPILMRRLLEVTVNRLGTLHIEGVNDNVDQEKESNALEQNYLSMQPSKMNENDQMDTVDDNIEIY</sequence>
<feature type="compositionally biased region" description="Acidic residues" evidence="1">
    <location>
        <begin position="63"/>
        <end position="75"/>
    </location>
</feature>
<dbReference type="EMBL" id="JABFTP020000124">
    <property type="protein sequence ID" value="KAL3279256.1"/>
    <property type="molecule type" value="Genomic_DNA"/>
</dbReference>
<comment type="caution">
    <text evidence="2">The sequence shown here is derived from an EMBL/GenBank/DDBJ whole genome shotgun (WGS) entry which is preliminary data.</text>
</comment>
<accession>A0ABD2NKH2</accession>
<protein>
    <submittedName>
        <fullName evidence="2">Uncharacterized protein</fullName>
    </submittedName>
</protein>
<dbReference type="Proteomes" id="UP001516400">
    <property type="component" value="Unassembled WGS sequence"/>
</dbReference>
<dbReference type="AlphaFoldDB" id="A0ABD2NKH2"/>
<feature type="non-terminal residue" evidence="2">
    <location>
        <position position="1"/>
    </location>
</feature>
<gene>
    <name evidence="2" type="ORF">HHI36_016769</name>
</gene>
<evidence type="ECO:0000313" key="2">
    <source>
        <dbReference type="EMBL" id="KAL3279256.1"/>
    </source>
</evidence>
<reference evidence="2 3" key="1">
    <citation type="journal article" date="2021" name="BMC Biol.">
        <title>Horizontally acquired antibacterial genes associated with adaptive radiation of ladybird beetles.</title>
        <authorList>
            <person name="Li H.S."/>
            <person name="Tang X.F."/>
            <person name="Huang Y.H."/>
            <person name="Xu Z.Y."/>
            <person name="Chen M.L."/>
            <person name="Du X.Y."/>
            <person name="Qiu B.Y."/>
            <person name="Chen P.T."/>
            <person name="Zhang W."/>
            <person name="Slipinski A."/>
            <person name="Escalona H.E."/>
            <person name="Waterhouse R.M."/>
            <person name="Zwick A."/>
            <person name="Pang H."/>
        </authorList>
    </citation>
    <scope>NUCLEOTIDE SEQUENCE [LARGE SCALE GENOMIC DNA]</scope>
    <source>
        <strain evidence="2">SYSU2018</strain>
    </source>
</reference>
<proteinExistence type="predicted"/>
<name>A0ABD2NKH2_9CUCU</name>